<keyword evidence="1" id="KW-0808">Transferase</keyword>
<sequence length="50" mass="5748">LNTRLNSLPQLSTVITTSKTLSSSRFKLVTRAKIQMRWGVVFAFIHKKEN</sequence>
<dbReference type="GO" id="GO:0008168">
    <property type="term" value="F:methyltransferase activity"/>
    <property type="evidence" value="ECO:0007669"/>
    <property type="project" value="UniProtKB-KW"/>
</dbReference>
<protein>
    <submittedName>
        <fullName evidence="1">Methyltransferase</fullName>
    </submittedName>
</protein>
<dbReference type="EMBL" id="WNHX01000856">
    <property type="protein sequence ID" value="MTV88557.1"/>
    <property type="molecule type" value="Genomic_DNA"/>
</dbReference>
<dbReference type="GO" id="GO:0032259">
    <property type="term" value="P:methylation"/>
    <property type="evidence" value="ECO:0007669"/>
    <property type="project" value="UniProtKB-KW"/>
</dbReference>
<reference evidence="1 2" key="1">
    <citation type="submission" date="2019-11" db="EMBL/GenBank/DDBJ databases">
        <title>Growth characteristics of pneumococcus vary with the chemical composition of the capsule and with environmental conditions.</title>
        <authorList>
            <person name="Tothpal A."/>
            <person name="Desobry K."/>
            <person name="Joshi S."/>
            <person name="Wyllie A.L."/>
            <person name="Weinberger D.M."/>
        </authorList>
    </citation>
    <scope>NUCLEOTIDE SEQUENCE [LARGE SCALE GENOMIC DNA]</scope>
    <source>
        <strain evidence="2">pnumococcus35B</strain>
    </source>
</reference>
<evidence type="ECO:0000313" key="1">
    <source>
        <dbReference type="EMBL" id="MTV88557.1"/>
    </source>
</evidence>
<gene>
    <name evidence="1" type="ORF">GM543_13955</name>
</gene>
<dbReference type="Proteomes" id="UP000469505">
    <property type="component" value="Unassembled WGS sequence"/>
</dbReference>
<accession>A0A6I3U8N4</accession>
<name>A0A6I3U8N4_STREE</name>
<dbReference type="AlphaFoldDB" id="A0A6I3U8N4"/>
<proteinExistence type="predicted"/>
<comment type="caution">
    <text evidence="1">The sequence shown here is derived from an EMBL/GenBank/DDBJ whole genome shotgun (WGS) entry which is preliminary data.</text>
</comment>
<evidence type="ECO:0000313" key="2">
    <source>
        <dbReference type="Proteomes" id="UP000469505"/>
    </source>
</evidence>
<feature type="non-terminal residue" evidence="1">
    <location>
        <position position="1"/>
    </location>
</feature>
<organism evidence="1 2">
    <name type="scientific">Streptococcus pneumoniae</name>
    <dbReference type="NCBI Taxonomy" id="1313"/>
    <lineage>
        <taxon>Bacteria</taxon>
        <taxon>Bacillati</taxon>
        <taxon>Bacillota</taxon>
        <taxon>Bacilli</taxon>
        <taxon>Lactobacillales</taxon>
        <taxon>Streptococcaceae</taxon>
        <taxon>Streptococcus</taxon>
    </lineage>
</organism>
<keyword evidence="1" id="KW-0489">Methyltransferase</keyword>